<dbReference type="InterPro" id="IPR036322">
    <property type="entry name" value="WD40_repeat_dom_sf"/>
</dbReference>
<dbReference type="PRINTS" id="PR00320">
    <property type="entry name" value="GPROTEINBRPT"/>
</dbReference>
<dbReference type="InterPro" id="IPR019775">
    <property type="entry name" value="WD40_repeat_CS"/>
</dbReference>
<dbReference type="EMBL" id="BAAALF010000059">
    <property type="protein sequence ID" value="GAA1242173.1"/>
    <property type="molecule type" value="Genomic_DNA"/>
</dbReference>
<dbReference type="InterPro" id="IPR041664">
    <property type="entry name" value="AAA_16"/>
</dbReference>
<dbReference type="InterPro" id="IPR001680">
    <property type="entry name" value="WD40_rpt"/>
</dbReference>
<feature type="repeat" description="WD" evidence="3">
    <location>
        <begin position="1106"/>
        <end position="1141"/>
    </location>
</feature>
<dbReference type="PROSITE" id="PS00678">
    <property type="entry name" value="WD_REPEATS_1"/>
    <property type="match status" value="1"/>
</dbReference>
<gene>
    <name evidence="5" type="ORF">GCM10009665_36220</name>
</gene>
<comment type="caution">
    <text evidence="5">The sequence shown here is derived from an EMBL/GenBank/DDBJ whole genome shotgun (WGS) entry which is preliminary data.</text>
</comment>
<evidence type="ECO:0000259" key="4">
    <source>
        <dbReference type="Pfam" id="PF13191"/>
    </source>
</evidence>
<dbReference type="PROSITE" id="PS50294">
    <property type="entry name" value="WD_REPEATS_REGION"/>
    <property type="match status" value="3"/>
</dbReference>
<keyword evidence="1 3" id="KW-0853">WD repeat</keyword>
<feature type="repeat" description="WD" evidence="3">
    <location>
        <begin position="1060"/>
        <end position="1104"/>
    </location>
</feature>
<dbReference type="Proteomes" id="UP001500037">
    <property type="component" value="Unassembled WGS sequence"/>
</dbReference>
<dbReference type="Gene3D" id="2.130.10.10">
    <property type="entry name" value="YVTN repeat-like/Quinoprotein amine dehydrogenase"/>
    <property type="match status" value="4"/>
</dbReference>
<dbReference type="PANTHER" id="PTHR22847">
    <property type="entry name" value="WD40 REPEAT PROTEIN"/>
    <property type="match status" value="1"/>
</dbReference>
<dbReference type="Pfam" id="PF00400">
    <property type="entry name" value="WD40"/>
    <property type="match status" value="6"/>
</dbReference>
<evidence type="ECO:0000313" key="5">
    <source>
        <dbReference type="EMBL" id="GAA1242173.1"/>
    </source>
</evidence>
<feature type="domain" description="Orc1-like AAA ATPase" evidence="4">
    <location>
        <begin position="295"/>
        <end position="442"/>
    </location>
</feature>
<dbReference type="SMART" id="SM00320">
    <property type="entry name" value="WD40"/>
    <property type="match status" value="12"/>
</dbReference>
<keyword evidence="6" id="KW-1185">Reference proteome</keyword>
<reference evidence="5 6" key="1">
    <citation type="journal article" date="2019" name="Int. J. Syst. Evol. Microbiol.">
        <title>The Global Catalogue of Microorganisms (GCM) 10K type strain sequencing project: providing services to taxonomists for standard genome sequencing and annotation.</title>
        <authorList>
            <consortium name="The Broad Institute Genomics Platform"/>
            <consortium name="The Broad Institute Genome Sequencing Center for Infectious Disease"/>
            <person name="Wu L."/>
            <person name="Ma J."/>
        </authorList>
    </citation>
    <scope>NUCLEOTIDE SEQUENCE [LARGE SCALE GENOMIC DNA]</scope>
    <source>
        <strain evidence="5 6">JCM 13004</strain>
    </source>
</reference>
<dbReference type="InterPro" id="IPR020472">
    <property type="entry name" value="WD40_PAC1"/>
</dbReference>
<sequence length="1471" mass="155027">MTSAREAVPETDRTQRRLLTVVVTGYQDGDEAFTDGMKEQLRALEAWWCDPALGRRRFTAEHATGLSRRSDIDGFLHASDLREAPAGDALVLFVSGHGEATAAGSHFLLLPGTDRDRLTATAYRTADLIGAAIDSRAEHVLVMVNTCYAGGVGIGLAELAHDLDVRRFGSPTLAVVATTGVATTVGVTDFATLLGQVHRQLSTTAGLTAEYLSVSDFMEQLYTAAQRTGLTAPLQLLGTDGSRAAHLCLPNPGYRRTDRLVDAQRSQLAVTRQELDYWTGRASGRPHRSDPGWYFRGRRPLTTALAGFLREGPPPGHSPSLVVTGTAGSGKSAVIARAVTFADPTFRADPAYARAVEASPGDTVPPPGSVDVAVLARRRSVEQVTAFLLEGIGHDAPAPEPGKDWLASLRGALLTALRELGRAGRQPVFVIDGIDEAEAPGLLISGLIAPLAQVEEGSPRLVIGVRSHLSTTVGSPPPTHPARDTALLDQLRRALSLRSGGLPPVELRTDGPETVGDIRSYLEALLTDLVDTGVDPAATAARITRHIPRISFLDARFAAGQLREDDSPADLLDDPHWWESIDQGLVGLLRQDLRGLAGHHLTPGTAVGLLQAAAFAQGAGIPWGPVWPAVAEAVLDRTLPDADAAIAELLAGRLAGYLTQDGEDGRTVYRLAHERLAEVLRDEPHRLDLWASGRAAARDRSAPHTPVHRRIAERLAKLAVTGPDVPPHPYVRRHLVQHADLGGVLDDAHLPAAFLPWDTDGRILGRLGLPLIPAPDRRTLAAWAGIEPFLHGADWQTRVTSLQFALATTGAPAQGDAVVLPWFSRLHRTGNVAAATGTGLASLTVFPGPDGRRLLALGGSDGVVRVCDPLTGTQVGEYPTGTNGVHALAAFTDRDGRPLLASGSNDGLLQVWDPLAGTPAGERLRGHGGTIWSLVTFTDPDGRPLLASGSDDGTVQVWDPLTGAPVGERLTGHPGVTALTSFTDRDGRVLLASSGNGGDVLVWDPLTGTQPGKRIYSHRYGTWCLTSFTDRDGRPLLASGGDETVRLWDALTGTPAGERLSGHLGAVASLVTFPDPEGRALLASGGDDGMIRVWDPQTGTRLGEHRTGHLGGVSSLVTFPDPEGRALLASGGDDGTARVWDPLADRAAGEYPVHTSGEVRALASFTDRRGRPLLASGEGDGTVRVWDLRSGTQLGRYLTPGSVYAVTALVPRVGRSGRPLLASGHVRGDLLLWNPLTGAQVTRFEAGFGSSVWAATWFTDHHGRLRLASGHGDGVIRIWGPAGKELRTRLVAHGEGASTGVSAVVSFAAPDGRALLAACHADGVVRVWNPQTGAQVAEHPVGLTGEVTSLLPLVDPAGRTLLVSGHRGGVVQMWDPLDATPIGRPLTGHDTRVGALISFPGPEGRALLASGDRAGSVRIWDPFSPRCLLHMRTTQAVHALAAVRGAPGDTYGLAVGGNAGFALVGIDLSAL</sequence>
<accession>A0ABN1WCB5</accession>
<evidence type="ECO:0000256" key="2">
    <source>
        <dbReference type="ARBA" id="ARBA00022737"/>
    </source>
</evidence>
<protein>
    <recommendedName>
        <fullName evidence="4">Orc1-like AAA ATPase domain-containing protein</fullName>
    </recommendedName>
</protein>
<evidence type="ECO:0000313" key="6">
    <source>
        <dbReference type="Proteomes" id="UP001500037"/>
    </source>
</evidence>
<dbReference type="SUPFAM" id="SSF50978">
    <property type="entry name" value="WD40 repeat-like"/>
    <property type="match status" value="3"/>
</dbReference>
<evidence type="ECO:0000256" key="1">
    <source>
        <dbReference type="ARBA" id="ARBA00022574"/>
    </source>
</evidence>
<dbReference type="PROSITE" id="PS50082">
    <property type="entry name" value="WD_REPEATS_2"/>
    <property type="match status" value="5"/>
</dbReference>
<dbReference type="PANTHER" id="PTHR22847:SF637">
    <property type="entry name" value="WD REPEAT DOMAIN 5B"/>
    <property type="match status" value="1"/>
</dbReference>
<dbReference type="InterPro" id="IPR015943">
    <property type="entry name" value="WD40/YVTN_repeat-like_dom_sf"/>
</dbReference>
<feature type="repeat" description="WD" evidence="3">
    <location>
        <begin position="924"/>
        <end position="959"/>
    </location>
</feature>
<evidence type="ECO:0000256" key="3">
    <source>
        <dbReference type="PROSITE-ProRule" id="PRU00221"/>
    </source>
</evidence>
<keyword evidence="2" id="KW-0677">Repeat</keyword>
<feature type="repeat" description="WD" evidence="3">
    <location>
        <begin position="899"/>
        <end position="913"/>
    </location>
</feature>
<dbReference type="Pfam" id="PF13191">
    <property type="entry name" value="AAA_16"/>
    <property type="match status" value="1"/>
</dbReference>
<feature type="repeat" description="WD" evidence="3">
    <location>
        <begin position="1173"/>
        <end position="1196"/>
    </location>
</feature>
<organism evidence="5 6">
    <name type="scientific">Kitasatospora nipponensis</name>
    <dbReference type="NCBI Taxonomy" id="258049"/>
    <lineage>
        <taxon>Bacteria</taxon>
        <taxon>Bacillati</taxon>
        <taxon>Actinomycetota</taxon>
        <taxon>Actinomycetes</taxon>
        <taxon>Kitasatosporales</taxon>
        <taxon>Streptomycetaceae</taxon>
        <taxon>Kitasatospora</taxon>
    </lineage>
</organism>
<name>A0ABN1WCB5_9ACTN</name>
<proteinExistence type="predicted"/>
<dbReference type="CDD" id="cd00200">
    <property type="entry name" value="WD40"/>
    <property type="match status" value="2"/>
</dbReference>